<dbReference type="EMBL" id="CP009111">
    <property type="protein sequence ID" value="ANS28976.1"/>
    <property type="molecule type" value="Genomic_DNA"/>
</dbReference>
<evidence type="ECO:0008006" key="3">
    <source>
        <dbReference type="Google" id="ProtNLM"/>
    </source>
</evidence>
<accession>A0A1B1K8T8</accession>
<dbReference type="AlphaFoldDB" id="A0A1B1K8T8"/>
<dbReference type="Proteomes" id="UP000186108">
    <property type="component" value="Chromosome"/>
</dbReference>
<proteinExistence type="predicted"/>
<organism evidence="1 2">
    <name type="scientific">Rhodococcus opacus</name>
    <name type="common">Nocardia opaca</name>
    <dbReference type="NCBI Taxonomy" id="37919"/>
    <lineage>
        <taxon>Bacteria</taxon>
        <taxon>Bacillati</taxon>
        <taxon>Actinomycetota</taxon>
        <taxon>Actinomycetes</taxon>
        <taxon>Mycobacteriales</taxon>
        <taxon>Nocardiaceae</taxon>
        <taxon>Rhodococcus</taxon>
    </lineage>
</organism>
<evidence type="ECO:0000313" key="2">
    <source>
        <dbReference type="Proteomes" id="UP000186108"/>
    </source>
</evidence>
<name>A0A1B1K8T8_RHOOP</name>
<dbReference type="PATRIC" id="fig|37919.13.peg.4537"/>
<reference evidence="1 2" key="1">
    <citation type="submission" date="2014-07" db="EMBL/GenBank/DDBJ databases">
        <authorList>
            <person name="Zhang J.E."/>
            <person name="Yang H."/>
            <person name="Guo J."/>
            <person name="Deng Z."/>
            <person name="Luo H."/>
            <person name="Luo M."/>
            <person name="Zhao B."/>
        </authorList>
    </citation>
    <scope>NUCLEOTIDE SEQUENCE [LARGE SCALE GENOMIC DNA]</scope>
    <source>
        <strain evidence="1 2">1CP</strain>
    </source>
</reference>
<evidence type="ECO:0000313" key="1">
    <source>
        <dbReference type="EMBL" id="ANS28976.1"/>
    </source>
</evidence>
<protein>
    <recommendedName>
        <fullName evidence="3">Transposase</fullName>
    </recommendedName>
</protein>
<sequence length="88" mass="9229">MTTAHDIDLHQFLPDRLTDVSPNLLRSLLSTIIDALMRAEADTLCGAGYVQCGTPTRAGTLDVAIPSCGPARTSRTGCCSAANAPRGR</sequence>
<gene>
    <name evidence="1" type="ORF">R1CP_21500</name>
</gene>